<comment type="function">
    <text evidence="3 5">Allosteric enzyme that catalyzes the rate-limiting step in glycogen catabolism, the phosphorolytic cleavage of glycogen to produce glucose-1-phosphate, and plays a central role in maintaining cellular and organismal glucose homeostasis.</text>
</comment>
<evidence type="ECO:0000256" key="4">
    <source>
        <dbReference type="ARBA" id="ARBA00046783"/>
    </source>
</evidence>
<dbReference type="PANTHER" id="PTHR11468:SF3">
    <property type="entry name" value="GLYCOGEN PHOSPHORYLASE, LIVER FORM"/>
    <property type="match status" value="1"/>
</dbReference>
<dbReference type="Gene3D" id="3.40.50.2000">
    <property type="entry name" value="Glycogen Phosphorylase B"/>
    <property type="match status" value="1"/>
</dbReference>
<reference evidence="6 7" key="1">
    <citation type="submission" date="2021-06" db="EMBL/GenBank/DDBJ databases">
        <authorList>
            <person name="Palmer J.M."/>
        </authorList>
    </citation>
    <scope>NUCLEOTIDE SEQUENCE [LARGE SCALE GENOMIC DNA]</scope>
    <source>
        <strain evidence="6 7">XC_2019</strain>
        <tissue evidence="6">Muscle</tissue>
    </source>
</reference>
<dbReference type="Proteomes" id="UP001434883">
    <property type="component" value="Unassembled WGS sequence"/>
</dbReference>
<evidence type="ECO:0000256" key="2">
    <source>
        <dbReference type="ARBA" id="ARBA00036074"/>
    </source>
</evidence>
<gene>
    <name evidence="6" type="ORF">XENOCAPTIV_005257</name>
</gene>
<protein>
    <recommendedName>
        <fullName evidence="5">Alpha-1,4 glucan phosphorylase</fullName>
        <ecNumber evidence="5">2.4.1.1</ecNumber>
    </recommendedName>
</protein>
<evidence type="ECO:0000256" key="5">
    <source>
        <dbReference type="RuleBase" id="RU000587"/>
    </source>
</evidence>
<keyword evidence="5" id="KW-0328">Glycosyltransferase</keyword>
<dbReference type="EC" id="2.4.1.1" evidence="5"/>
<dbReference type="SUPFAM" id="SSF53756">
    <property type="entry name" value="UDP-Glycosyltransferase/glycogen phosphorylase"/>
    <property type="match status" value="1"/>
</dbReference>
<proteinExistence type="inferred from homology"/>
<name>A0ABV0RUC8_9TELE</name>
<sequence length="118" mass="14321">MQHEDFFLRSRSLLFCICFCFFRYDAMSYYKKIPELKQVMDQIASGFFSPRNPELFKDLTDMLFKYDRFKVFADFEDYLKSQDKVSKLYQVTSASNVGFKKNIFLPFPFCTRYFKVLY</sequence>
<comment type="similarity">
    <text evidence="1 5">Belongs to the glycogen phosphorylase family.</text>
</comment>
<dbReference type="InterPro" id="IPR000811">
    <property type="entry name" value="Glyco_trans_35"/>
</dbReference>
<comment type="subunit">
    <text evidence="4">Homodimer; enzymatically active. Interacts with PPP1R3B; recruits the phosphatase PP1 which dephosphorylates and inactivates PYGL/glycogen phosphorylase.</text>
</comment>
<keyword evidence="5" id="KW-0663">Pyridoxal phosphate</keyword>
<evidence type="ECO:0000313" key="7">
    <source>
        <dbReference type="Proteomes" id="UP001434883"/>
    </source>
</evidence>
<dbReference type="PANTHER" id="PTHR11468">
    <property type="entry name" value="GLYCOGEN PHOSPHORYLASE"/>
    <property type="match status" value="1"/>
</dbReference>
<dbReference type="EMBL" id="JAHRIN010058832">
    <property type="protein sequence ID" value="MEQ2211198.1"/>
    <property type="molecule type" value="Genomic_DNA"/>
</dbReference>
<dbReference type="Pfam" id="PF00343">
    <property type="entry name" value="Phosphorylase"/>
    <property type="match status" value="1"/>
</dbReference>
<evidence type="ECO:0000313" key="6">
    <source>
        <dbReference type="EMBL" id="MEQ2211198.1"/>
    </source>
</evidence>
<comment type="catalytic activity">
    <reaction evidence="2">
        <text>[(1-&gt;4)-alpha-D-glucosyl](n) + phosphate = [(1-&gt;4)-alpha-D-glucosyl](n-1) + alpha-D-glucose 1-phosphate</text>
        <dbReference type="Rhea" id="RHEA:41732"/>
        <dbReference type="Rhea" id="RHEA-COMP:9584"/>
        <dbReference type="Rhea" id="RHEA-COMP:9586"/>
        <dbReference type="ChEBI" id="CHEBI:15444"/>
        <dbReference type="ChEBI" id="CHEBI:43474"/>
        <dbReference type="ChEBI" id="CHEBI:58601"/>
        <dbReference type="EC" id="2.4.1.1"/>
    </reaction>
    <physiologicalReaction direction="left-to-right" evidence="2">
        <dbReference type="Rhea" id="RHEA:41733"/>
    </physiologicalReaction>
</comment>
<keyword evidence="5" id="KW-0119">Carbohydrate metabolism</keyword>
<evidence type="ECO:0000256" key="3">
    <source>
        <dbReference type="ARBA" id="ARBA00037413"/>
    </source>
</evidence>
<evidence type="ECO:0000256" key="1">
    <source>
        <dbReference type="ARBA" id="ARBA00006047"/>
    </source>
</evidence>
<keyword evidence="5" id="KW-0808">Transferase</keyword>
<organism evidence="6 7">
    <name type="scientific">Xenoophorus captivus</name>
    <dbReference type="NCBI Taxonomy" id="1517983"/>
    <lineage>
        <taxon>Eukaryota</taxon>
        <taxon>Metazoa</taxon>
        <taxon>Chordata</taxon>
        <taxon>Craniata</taxon>
        <taxon>Vertebrata</taxon>
        <taxon>Euteleostomi</taxon>
        <taxon>Actinopterygii</taxon>
        <taxon>Neopterygii</taxon>
        <taxon>Teleostei</taxon>
        <taxon>Neoteleostei</taxon>
        <taxon>Acanthomorphata</taxon>
        <taxon>Ovalentaria</taxon>
        <taxon>Atherinomorphae</taxon>
        <taxon>Cyprinodontiformes</taxon>
        <taxon>Goodeidae</taxon>
        <taxon>Xenoophorus</taxon>
    </lineage>
</organism>
<accession>A0ABV0RUC8</accession>
<keyword evidence="7" id="KW-1185">Reference proteome</keyword>
<comment type="cofactor">
    <cofactor evidence="5">
        <name>pyridoxal 5'-phosphate</name>
        <dbReference type="ChEBI" id="CHEBI:597326"/>
    </cofactor>
</comment>
<comment type="caution">
    <text evidence="6">The sequence shown here is derived from an EMBL/GenBank/DDBJ whole genome shotgun (WGS) entry which is preliminary data.</text>
</comment>